<protein>
    <submittedName>
        <fullName evidence="2">Uncharacterized protein</fullName>
    </submittedName>
</protein>
<feature type="compositionally biased region" description="Polar residues" evidence="1">
    <location>
        <begin position="187"/>
        <end position="198"/>
    </location>
</feature>
<reference evidence="3" key="1">
    <citation type="journal article" date="2020" name="Stud. Mycol.">
        <title>101 Dothideomycetes genomes: A test case for predicting lifestyles and emergence of pathogens.</title>
        <authorList>
            <person name="Haridas S."/>
            <person name="Albert R."/>
            <person name="Binder M."/>
            <person name="Bloem J."/>
            <person name="LaButti K."/>
            <person name="Salamov A."/>
            <person name="Andreopoulos B."/>
            <person name="Baker S."/>
            <person name="Barry K."/>
            <person name="Bills G."/>
            <person name="Bluhm B."/>
            <person name="Cannon C."/>
            <person name="Castanera R."/>
            <person name="Culley D."/>
            <person name="Daum C."/>
            <person name="Ezra D."/>
            <person name="Gonzalez J."/>
            <person name="Henrissat B."/>
            <person name="Kuo A."/>
            <person name="Liang C."/>
            <person name="Lipzen A."/>
            <person name="Lutzoni F."/>
            <person name="Magnuson J."/>
            <person name="Mondo S."/>
            <person name="Nolan M."/>
            <person name="Ohm R."/>
            <person name="Pangilinan J."/>
            <person name="Park H.-J."/>
            <person name="Ramirez L."/>
            <person name="Alfaro M."/>
            <person name="Sun H."/>
            <person name="Tritt A."/>
            <person name="Yoshinaga Y."/>
            <person name="Zwiers L.-H."/>
            <person name="Turgeon B."/>
            <person name="Goodwin S."/>
            <person name="Spatafora J."/>
            <person name="Crous P."/>
            <person name="Grigoriev I."/>
        </authorList>
    </citation>
    <scope>NUCLEOTIDE SEQUENCE [LARGE SCALE GENOMIC DNA]</scope>
    <source>
        <strain evidence="3">CBS 304.66</strain>
    </source>
</reference>
<feature type="compositionally biased region" description="Polar residues" evidence="1">
    <location>
        <begin position="485"/>
        <end position="494"/>
    </location>
</feature>
<feature type="region of interest" description="Disordered" evidence="1">
    <location>
        <begin position="85"/>
        <end position="252"/>
    </location>
</feature>
<keyword evidence="3" id="KW-1185">Reference proteome</keyword>
<organism evidence="2 3">
    <name type="scientific">Lojkania enalia</name>
    <dbReference type="NCBI Taxonomy" id="147567"/>
    <lineage>
        <taxon>Eukaryota</taxon>
        <taxon>Fungi</taxon>
        <taxon>Dikarya</taxon>
        <taxon>Ascomycota</taxon>
        <taxon>Pezizomycotina</taxon>
        <taxon>Dothideomycetes</taxon>
        <taxon>Pleosporomycetidae</taxon>
        <taxon>Pleosporales</taxon>
        <taxon>Pleosporales incertae sedis</taxon>
        <taxon>Lojkania</taxon>
    </lineage>
</organism>
<dbReference type="OrthoDB" id="3785701at2759"/>
<feature type="compositionally biased region" description="Basic and acidic residues" evidence="1">
    <location>
        <begin position="323"/>
        <end position="332"/>
    </location>
</feature>
<evidence type="ECO:0000313" key="3">
    <source>
        <dbReference type="Proteomes" id="UP000800093"/>
    </source>
</evidence>
<feature type="region of interest" description="Disordered" evidence="1">
    <location>
        <begin position="374"/>
        <end position="543"/>
    </location>
</feature>
<gene>
    <name evidence="2" type="ORF">CC78DRAFT_564342</name>
</gene>
<dbReference type="EMBL" id="ML986580">
    <property type="protein sequence ID" value="KAF2270316.1"/>
    <property type="molecule type" value="Genomic_DNA"/>
</dbReference>
<feature type="compositionally biased region" description="Basic and acidic residues" evidence="1">
    <location>
        <begin position="495"/>
        <end position="506"/>
    </location>
</feature>
<dbReference type="AlphaFoldDB" id="A0A9P4NBW9"/>
<evidence type="ECO:0000313" key="2">
    <source>
        <dbReference type="EMBL" id="KAF2270316.1"/>
    </source>
</evidence>
<feature type="region of interest" description="Disordered" evidence="1">
    <location>
        <begin position="1"/>
        <end position="65"/>
    </location>
</feature>
<evidence type="ECO:0000256" key="1">
    <source>
        <dbReference type="SAM" id="MobiDB-lite"/>
    </source>
</evidence>
<sequence>MDRKTASHYFRHSRYHEPGREPPMTTNPNIHHSKGAVTRSEAISTAPRGSTLLSPTLTKCWPPRSTESTTAFKRVTLEGSLLIWLTSPPPPSSNQLVAYSDESGEESSNQEDSPKRNSQLSDGKRKMQGFTNSSISPFTTGNPFKSPFETNRLPLPPNLSAPGPSLNNSLQCRDKQQSVGAIKGHSESSQELSETTMSGGAPQKEKRRRSSSPAKSPRKTKKATRSFAHDSASEEESNSTRSSSPSLPAISVLVPEPSTPAVPVAPNNLAALATITGRSHFDTLTSTRLNISRFRKLKEEKQRADEVHSKQRNSFNPFLDLPKPMKEVKSSDETQNQKSPRISLGPEAVCQEVVSNLAETAKLGQAKWKPVIARDGARLPQQQRDKTIRPERAAASPVATKDSTDRTNIPTLGSCAESSKAGHTSRGKQQQNSRPERLKVPAGTALQAPSMPRRSLGKQLVTSQLEGAQKPELPAQPKWGCSKKASANTSLTTTVRERDASTEAEPKTSASTRGRGTRSESIAIHTGRGKAPEIPPPAKLTQPVPTKGVLELALDSIENGAPKDGLIGSQNKGRGASSRADAIAILEIKKLTPAAQSSSETVDGITSSFEYTVYQKSWSENEPESSTATSQVMQQTFRNIGDANRAAKSLYLYTNEHHPRAYSIQFKEWHAGQDEAGCASYFAVFQSPHLSLTDHYLKIWVSRRPVLHHESILAPPSTLFVTKSVFILRLYKLLYPEHPADKLDSDVDADADGDEEVPDAEQTPICEYHPILGGEIYTVLDSANRAARNLQIELSHKKHPQSIMEKKWQEEDLRKLNDAVHKLDLTMGGEAGFWNSRFNGLGGEKFELKVEKVGLTGPRNL</sequence>
<feature type="region of interest" description="Disordered" evidence="1">
    <location>
        <begin position="301"/>
        <end position="344"/>
    </location>
</feature>
<proteinExistence type="predicted"/>
<dbReference type="Proteomes" id="UP000800093">
    <property type="component" value="Unassembled WGS sequence"/>
</dbReference>
<accession>A0A9P4NBW9</accession>
<name>A0A9P4NBW9_9PLEO</name>
<feature type="compositionally biased region" description="Polar residues" evidence="1">
    <location>
        <begin position="129"/>
        <end position="143"/>
    </location>
</feature>
<comment type="caution">
    <text evidence="2">The sequence shown here is derived from an EMBL/GenBank/DDBJ whole genome shotgun (WGS) entry which is preliminary data.</text>
</comment>
<feature type="compositionally biased region" description="Basic residues" evidence="1">
    <location>
        <begin position="205"/>
        <end position="224"/>
    </location>
</feature>
<feature type="compositionally biased region" description="Polar residues" evidence="1">
    <location>
        <begin position="41"/>
        <end position="57"/>
    </location>
</feature>
<feature type="compositionally biased region" description="Basic and acidic residues" evidence="1">
    <location>
        <begin position="383"/>
        <end position="392"/>
    </location>
</feature>
<feature type="compositionally biased region" description="Polar residues" evidence="1">
    <location>
        <begin position="110"/>
        <end position="121"/>
    </location>
</feature>